<dbReference type="GO" id="GO:0005737">
    <property type="term" value="C:cytoplasm"/>
    <property type="evidence" value="ECO:0007669"/>
    <property type="project" value="TreeGrafter"/>
</dbReference>
<evidence type="ECO:0000256" key="1">
    <source>
        <dbReference type="ARBA" id="ARBA00001933"/>
    </source>
</evidence>
<name>A0A1Y3AT14_EURMA</name>
<keyword evidence="4" id="KW-0127">Catecholamine biosynthesis</keyword>
<dbReference type="InterPro" id="IPR015421">
    <property type="entry name" value="PyrdxlP-dep_Trfase_major"/>
</dbReference>
<dbReference type="GO" id="GO:0042427">
    <property type="term" value="P:serotonin biosynthetic process"/>
    <property type="evidence" value="ECO:0007669"/>
    <property type="project" value="TreeGrafter"/>
</dbReference>
<reference evidence="12 13" key="1">
    <citation type="submission" date="2017-03" db="EMBL/GenBank/DDBJ databases">
        <title>Genome Survey of Euroglyphus maynei.</title>
        <authorList>
            <person name="Arlian L.G."/>
            <person name="Morgan M.S."/>
            <person name="Rider S.D."/>
        </authorList>
    </citation>
    <scope>NUCLEOTIDE SEQUENCE [LARGE SCALE GENOMIC DNA]</scope>
    <source>
        <strain evidence="12">Arlian Lab</strain>
        <tissue evidence="12">Whole body</tissue>
    </source>
</reference>
<proteinExistence type="inferred from homology"/>
<gene>
    <name evidence="12" type="ORF">BLA29_009315</name>
</gene>
<evidence type="ECO:0000256" key="3">
    <source>
        <dbReference type="ARBA" id="ARBA00011738"/>
    </source>
</evidence>
<keyword evidence="5" id="KW-0210">Decarboxylase</keyword>
<protein>
    <recommendedName>
        <fullName evidence="9">Aromatic-L-amino-acid decarboxylase</fullName>
        <ecNumber evidence="8">4.1.1.28</ecNumber>
    </recommendedName>
    <alternativeName>
        <fullName evidence="10">DOPA decarboxylase</fullName>
    </alternativeName>
</protein>
<dbReference type="EMBL" id="MUJZ01060174">
    <property type="protein sequence ID" value="OTF71601.1"/>
    <property type="molecule type" value="Genomic_DNA"/>
</dbReference>
<dbReference type="OrthoDB" id="639767at2759"/>
<evidence type="ECO:0000256" key="2">
    <source>
        <dbReference type="ARBA" id="ARBA00009533"/>
    </source>
</evidence>
<evidence type="ECO:0000256" key="5">
    <source>
        <dbReference type="ARBA" id="ARBA00022793"/>
    </source>
</evidence>
<evidence type="ECO:0000256" key="10">
    <source>
        <dbReference type="ARBA" id="ARBA00041275"/>
    </source>
</evidence>
<accession>A0A1Y3AT14</accession>
<dbReference type="Gene3D" id="3.90.1150.10">
    <property type="entry name" value="Aspartate Aminotransferase, domain 1"/>
    <property type="match status" value="1"/>
</dbReference>
<comment type="cofactor">
    <cofactor evidence="1 11">
        <name>pyridoxal 5'-phosphate</name>
        <dbReference type="ChEBI" id="CHEBI:597326"/>
    </cofactor>
</comment>
<dbReference type="Pfam" id="PF00282">
    <property type="entry name" value="Pyridoxal_deC"/>
    <property type="match status" value="1"/>
</dbReference>
<evidence type="ECO:0000256" key="9">
    <source>
        <dbReference type="ARBA" id="ARBA00040968"/>
    </source>
</evidence>
<comment type="caution">
    <text evidence="12">The sequence shown here is derived from an EMBL/GenBank/DDBJ whole genome shotgun (WGS) entry which is preliminary data.</text>
</comment>
<evidence type="ECO:0000313" key="13">
    <source>
        <dbReference type="Proteomes" id="UP000194236"/>
    </source>
</evidence>
<dbReference type="GO" id="GO:0006520">
    <property type="term" value="P:amino acid metabolic process"/>
    <property type="evidence" value="ECO:0007669"/>
    <property type="project" value="InterPro"/>
</dbReference>
<dbReference type="GO" id="GO:0004058">
    <property type="term" value="F:aromatic-L-amino-acid decarboxylase activity"/>
    <property type="evidence" value="ECO:0007669"/>
    <property type="project" value="UniProtKB-EC"/>
</dbReference>
<dbReference type="PRINTS" id="PR00800">
    <property type="entry name" value="YHDCRBOXLASE"/>
</dbReference>
<dbReference type="EC" id="4.1.1.28" evidence="8"/>
<dbReference type="Gene3D" id="3.40.640.10">
    <property type="entry name" value="Type I PLP-dependent aspartate aminotransferase-like (Major domain)"/>
    <property type="match status" value="1"/>
</dbReference>
<sequence length="167" mass="20180">MQHRLRVKDKSLIEDAFNVNPVYLKHENQNRILDYRHWQIPLGRRFRSLKMWFVFRSYGLDGLQKHIRKQTELAKLFGQLLKTDDRFELFDKIRMGLVCFRLKGSNELNELLLQTINRGREIFLTPSKVNDQYIIRFAICARTTNENDVFYSWNLIKQYAEQILLQK</sequence>
<dbReference type="GO" id="GO:0042423">
    <property type="term" value="P:catecholamine biosynthetic process"/>
    <property type="evidence" value="ECO:0007669"/>
    <property type="project" value="UniProtKB-KW"/>
</dbReference>
<dbReference type="GO" id="GO:0030170">
    <property type="term" value="F:pyridoxal phosphate binding"/>
    <property type="evidence" value="ECO:0007669"/>
    <property type="project" value="InterPro"/>
</dbReference>
<dbReference type="InterPro" id="IPR015424">
    <property type="entry name" value="PyrdxlP-dep_Trfase"/>
</dbReference>
<keyword evidence="7 11" id="KW-0456">Lyase</keyword>
<dbReference type="PANTHER" id="PTHR11999">
    <property type="entry name" value="GROUP II PYRIDOXAL-5-PHOSPHATE DECARBOXYLASE"/>
    <property type="match status" value="1"/>
</dbReference>
<evidence type="ECO:0000256" key="11">
    <source>
        <dbReference type="RuleBase" id="RU000382"/>
    </source>
</evidence>
<keyword evidence="6 11" id="KW-0663">Pyridoxal phosphate</keyword>
<dbReference type="InterPro" id="IPR002129">
    <property type="entry name" value="PyrdxlP-dep_de-COase"/>
</dbReference>
<keyword evidence="13" id="KW-1185">Reference proteome</keyword>
<dbReference type="PANTHER" id="PTHR11999:SF167">
    <property type="entry name" value="AROMATIC-L-AMINO-ACID DECARBOXYLASE"/>
    <property type="match status" value="1"/>
</dbReference>
<dbReference type="GO" id="GO:0019752">
    <property type="term" value="P:carboxylic acid metabolic process"/>
    <property type="evidence" value="ECO:0007669"/>
    <property type="project" value="InterPro"/>
</dbReference>
<evidence type="ECO:0000313" key="12">
    <source>
        <dbReference type="EMBL" id="OTF71601.1"/>
    </source>
</evidence>
<dbReference type="InterPro" id="IPR015422">
    <property type="entry name" value="PyrdxlP-dep_Trfase_small"/>
</dbReference>
<dbReference type="AlphaFoldDB" id="A0A1Y3AT14"/>
<dbReference type="InterPro" id="IPR010977">
    <property type="entry name" value="Aromatic_deC"/>
</dbReference>
<organism evidence="12 13">
    <name type="scientific">Euroglyphus maynei</name>
    <name type="common">Mayne's house dust mite</name>
    <dbReference type="NCBI Taxonomy" id="6958"/>
    <lineage>
        <taxon>Eukaryota</taxon>
        <taxon>Metazoa</taxon>
        <taxon>Ecdysozoa</taxon>
        <taxon>Arthropoda</taxon>
        <taxon>Chelicerata</taxon>
        <taxon>Arachnida</taxon>
        <taxon>Acari</taxon>
        <taxon>Acariformes</taxon>
        <taxon>Sarcoptiformes</taxon>
        <taxon>Astigmata</taxon>
        <taxon>Psoroptidia</taxon>
        <taxon>Analgoidea</taxon>
        <taxon>Pyroglyphidae</taxon>
        <taxon>Pyroglyphinae</taxon>
        <taxon>Euroglyphus</taxon>
    </lineage>
</organism>
<dbReference type="Proteomes" id="UP000194236">
    <property type="component" value="Unassembled WGS sequence"/>
</dbReference>
<evidence type="ECO:0000256" key="7">
    <source>
        <dbReference type="ARBA" id="ARBA00023239"/>
    </source>
</evidence>
<evidence type="ECO:0000256" key="6">
    <source>
        <dbReference type="ARBA" id="ARBA00022898"/>
    </source>
</evidence>
<comment type="subunit">
    <text evidence="3">Homodimer.</text>
</comment>
<evidence type="ECO:0000256" key="8">
    <source>
        <dbReference type="ARBA" id="ARBA00038886"/>
    </source>
</evidence>
<evidence type="ECO:0000256" key="4">
    <source>
        <dbReference type="ARBA" id="ARBA00022584"/>
    </source>
</evidence>
<dbReference type="SUPFAM" id="SSF53383">
    <property type="entry name" value="PLP-dependent transferases"/>
    <property type="match status" value="1"/>
</dbReference>
<comment type="similarity">
    <text evidence="2 11">Belongs to the group II decarboxylase family.</text>
</comment>